<dbReference type="HOGENOM" id="CLU_306038_0_0_2"/>
<dbReference type="EnsemblBacteria" id="AAM02391">
    <property type="protein sequence ID" value="AAM02391"/>
    <property type="gene ID" value="MK1178"/>
</dbReference>
<sequence>MLAALILVVTTLPTPAHADIGYVGYDPEDAAHWSGVGLLQHPYVAWRSGGYKTATLADGKLLLGTDSGRDDALVEVDPATGHVLRRYSLEFDPGDCSYSVPLVAHTREGTWVIKAYRTTKDERNVGAILAINIGDGATRYLVDADLGPYEVEETRVPTVFPVACLDVDGDGDEEVIVEAPSGMFCYDVTPELKRLWWFKCEPVHLPDGVSLPAILDLDGSRLLVVLDVRDGVPVLHAVDVGTGEERWSIDLTQHGVPRVKGYRSVWKVMTGDLDGDGKPELVVTLPGAQRSVQSCGLATKGSGESYLVVLRPRTDGADPVTVLKISDVYPLNSGFGHPAALGDIDGDGKDELITFFTDRLRVFKLHGDRLEQVAEVKPGVTVFWSSVCLIDLTGDGRPEVLLSGNPGRTVALRYDHGQLYVLWEVPYPAQVNLPVPVDSDRDGKVDTLVLYSTEHGIVALKAGRTAPTRGEKSEGKRRRLPLIPVPPIPRRRRLFVATLVVAVTMAAAPVTATVPLYCEDRADPSTVQALKSEVHRQIVDAVHWLAEQEKPTETEFYFPGWYYDPNPTGEPRRFSAMDTAWVLFGLAHCYKAGIERDLCLELIKKGLTALEACQDDEGLIHDVPVKSLGAGSFTLGCAVPTAPSSEEEAQQLKEWVGFYTSQSLPGIVAVYRLVDDPEVKERAKRIAYRAIEAMFKHYWREEEVTTPEGTVEIGYFQIQGPGAWSDRTRTTPLVLWAILWSGYRSWNDREVQLMWNLLRFTEKERTVRGIPVAHVGDIKIDCDSWTLCALAAVGNTVDSGPLSDLVRKLVNCIMAHTKPTRGGLMAVACHFGELEEEPGKAFLAHKAARAYYGLLQAGVPPDNRLVTEIVRFCLKAHRIDPNEKDPVTGLQGTYKDDVPYWCWTDVEWKNDYRGLKCFCTGITLAYLAEWYSLVEGNEPSCRSKTTERHRVPVTPVILPLCPRRARRD</sequence>
<dbReference type="RefSeq" id="WP_011019546.1">
    <property type="nucleotide sequence ID" value="NC_003551.1"/>
</dbReference>
<dbReference type="STRING" id="190192.MK1178"/>
<dbReference type="InterPro" id="IPR028994">
    <property type="entry name" value="Integrin_alpha_N"/>
</dbReference>
<dbReference type="PaxDb" id="190192-MK1178"/>
<organism evidence="2 3">
    <name type="scientific">Methanopyrus kandleri (strain AV19 / DSM 6324 / JCM 9639 / NBRC 100938)</name>
    <dbReference type="NCBI Taxonomy" id="190192"/>
    <lineage>
        <taxon>Archaea</taxon>
        <taxon>Methanobacteriati</taxon>
        <taxon>Methanobacteriota</taxon>
        <taxon>Methanomada group</taxon>
        <taxon>Methanopyri</taxon>
        <taxon>Methanopyrales</taxon>
        <taxon>Methanopyraceae</taxon>
        <taxon>Methanopyrus</taxon>
    </lineage>
</organism>
<name>Q8TW58_METKA</name>
<dbReference type="OrthoDB" id="321240at2157"/>
<evidence type="ECO:0000313" key="3">
    <source>
        <dbReference type="Proteomes" id="UP000001826"/>
    </source>
</evidence>
<reference evidence="2 3" key="1">
    <citation type="journal article" date="2002" name="Proc. Natl. Acad. Sci. U.S.A.">
        <title>The complete genome of hyperthermophile Methanopyrus kandleri AV19 and monophyly of archaeal methanogens.</title>
        <authorList>
            <person name="Slesarev A.I."/>
            <person name="Mezhevaya K.V."/>
            <person name="Makarova K.S."/>
            <person name="Polushin N.N."/>
            <person name="Shcherbinina O.V."/>
            <person name="Shakhova V.V."/>
            <person name="Belova G.I."/>
            <person name="Aravind L."/>
            <person name="Natale D.A."/>
            <person name="Rogozin I.B."/>
            <person name="Tatusov R.L."/>
            <person name="Wolf Y.I."/>
            <person name="Stetter K.O."/>
            <person name="Malykh A.G."/>
            <person name="Koonin E.V."/>
            <person name="Kozyavkin S.A."/>
        </authorList>
    </citation>
    <scope>NUCLEOTIDE SEQUENCE [LARGE SCALE GENOMIC DNA]</scope>
    <source>
        <strain evidence="3">AV19 / DSM 6324 / JCM 9639 / NBRC 100938</strain>
    </source>
</reference>
<dbReference type="Pfam" id="PF13517">
    <property type="entry name" value="FG-GAP_3"/>
    <property type="match status" value="1"/>
</dbReference>
<protein>
    <submittedName>
        <fullName evidence="2">Uncharacterized protein conserved in archaea</fullName>
    </submittedName>
</protein>
<evidence type="ECO:0000313" key="2">
    <source>
        <dbReference type="EMBL" id="AAM02391.1"/>
    </source>
</evidence>
<dbReference type="Pfam" id="PF01839">
    <property type="entry name" value="FG-GAP"/>
    <property type="match status" value="1"/>
</dbReference>
<dbReference type="InterPro" id="IPR008928">
    <property type="entry name" value="6-hairpin_glycosidase_sf"/>
</dbReference>
<dbReference type="KEGG" id="mka:MK1178"/>
<dbReference type="EMBL" id="AE009439">
    <property type="protein sequence ID" value="AAM02391.1"/>
    <property type="molecule type" value="Genomic_DNA"/>
</dbReference>
<dbReference type="InParanoid" id="Q8TW58"/>
<dbReference type="InterPro" id="IPR013517">
    <property type="entry name" value="FG-GAP"/>
</dbReference>
<evidence type="ECO:0000256" key="1">
    <source>
        <dbReference type="ARBA" id="ARBA00022729"/>
    </source>
</evidence>
<dbReference type="Proteomes" id="UP000001826">
    <property type="component" value="Chromosome"/>
</dbReference>
<keyword evidence="3" id="KW-1185">Reference proteome</keyword>
<dbReference type="AlphaFoldDB" id="Q8TW58"/>
<gene>
    <name evidence="2" type="ordered locus">MK1178</name>
</gene>
<dbReference type="GeneID" id="1477279"/>
<proteinExistence type="predicted"/>
<dbReference type="SUPFAM" id="SSF69318">
    <property type="entry name" value="Integrin alpha N-terminal domain"/>
    <property type="match status" value="1"/>
</dbReference>
<accession>Q8TW58</accession>
<dbReference type="GO" id="GO:0005975">
    <property type="term" value="P:carbohydrate metabolic process"/>
    <property type="evidence" value="ECO:0007669"/>
    <property type="project" value="InterPro"/>
</dbReference>
<dbReference type="SUPFAM" id="SSF48208">
    <property type="entry name" value="Six-hairpin glycosidases"/>
    <property type="match status" value="1"/>
</dbReference>
<keyword evidence="1" id="KW-0732">Signal</keyword>
<dbReference type="Gene3D" id="2.130.10.130">
    <property type="entry name" value="Integrin alpha, N-terminal"/>
    <property type="match status" value="1"/>
</dbReference>